<dbReference type="AlphaFoldDB" id="A0AAW9R2K4"/>
<accession>A0AAW9R2K4</accession>
<keyword evidence="1" id="KW-0732">Signal</keyword>
<evidence type="ECO:0000313" key="3">
    <source>
        <dbReference type="Proteomes" id="UP001364472"/>
    </source>
</evidence>
<feature type="signal peptide" evidence="1">
    <location>
        <begin position="1"/>
        <end position="19"/>
    </location>
</feature>
<evidence type="ECO:0000313" key="2">
    <source>
        <dbReference type="EMBL" id="MEJ1249623.1"/>
    </source>
</evidence>
<feature type="chain" id="PRO_5043645465" evidence="1">
    <location>
        <begin position="20"/>
        <end position="349"/>
    </location>
</feature>
<comment type="caution">
    <text evidence="2">The sequence shown here is derived from an EMBL/GenBank/DDBJ whole genome shotgun (WGS) entry which is preliminary data.</text>
</comment>
<dbReference type="RefSeq" id="WP_337335339.1">
    <property type="nucleotide sequence ID" value="NZ_JBBDHC010000009.1"/>
</dbReference>
<gene>
    <name evidence="2" type="ORF">WB794_08055</name>
</gene>
<evidence type="ECO:0000256" key="1">
    <source>
        <dbReference type="SAM" id="SignalP"/>
    </source>
</evidence>
<protein>
    <submittedName>
        <fullName evidence="2">Uncharacterized protein</fullName>
    </submittedName>
</protein>
<reference evidence="2 3" key="1">
    <citation type="journal article" date="2016" name="Antonie Van Leeuwenhoek">
        <title>Denitratimonas tolerans gen. nov., sp. nov., a denitrifying bacterium isolated from a bioreactor for tannery wastewater treatment.</title>
        <authorList>
            <person name="Han S.I."/>
            <person name="Kim J.O."/>
            <person name="Lee Y.R."/>
            <person name="Ekpeghere K.I."/>
            <person name="Koh S.C."/>
            <person name="Whang K.S."/>
        </authorList>
    </citation>
    <scope>NUCLEOTIDE SEQUENCE [LARGE SCALE GENOMIC DNA]</scope>
    <source>
        <strain evidence="2 3">KACC 17565</strain>
    </source>
</reference>
<dbReference type="EMBL" id="JBBDHC010000009">
    <property type="protein sequence ID" value="MEJ1249623.1"/>
    <property type="molecule type" value="Genomic_DNA"/>
</dbReference>
<name>A0AAW9R2K4_9GAMM</name>
<dbReference type="Proteomes" id="UP001364472">
    <property type="component" value="Unassembled WGS sequence"/>
</dbReference>
<organism evidence="2 3">
    <name type="scientific">Denitratimonas tolerans</name>
    <dbReference type="NCBI Taxonomy" id="1338420"/>
    <lineage>
        <taxon>Bacteria</taxon>
        <taxon>Pseudomonadati</taxon>
        <taxon>Pseudomonadota</taxon>
        <taxon>Gammaproteobacteria</taxon>
        <taxon>Lysobacterales</taxon>
        <taxon>Lysobacteraceae</taxon>
        <taxon>Denitratimonas</taxon>
    </lineage>
</organism>
<sequence>MRLVLSLLLAALLAPAAHAYEPESGAWWNPAESGTGYYIEIQDNLLGFMAFSGDAQGRAKWYTSVGFLDYTSTGVSFQADLISFRDVQPAGRPYIARPTVEPSYGTLRIAFDPDDNRRATLTWPSGHTIPIQRQEFYFVRNEDSPGTSADTLKMLGEWQVTVDLATHPDVTYPFTADVLVLDDYLWDNSVNAWTYEGCRPDDAQVGGCSTFALNNHDAVGYFASPTSDFPTGAQVIVVKDGYFNGVMWYILYELAIGTNDGSGLFTLYPKGTNPYNYAAYPTRAFRSASRTFVQEGAGPAKRAGRSEGLAAQLAAQGALPAAAKSVRPENAARAARLSQVRMLEARLGE</sequence>
<proteinExistence type="predicted"/>
<keyword evidence="3" id="KW-1185">Reference proteome</keyword>